<dbReference type="InterPro" id="IPR016039">
    <property type="entry name" value="Thiolase-like"/>
</dbReference>
<feature type="domain" description="Thiolase N-terminal" evidence="11">
    <location>
        <begin position="10"/>
        <end position="283"/>
    </location>
</feature>
<evidence type="ECO:0000259" key="12">
    <source>
        <dbReference type="Pfam" id="PF02803"/>
    </source>
</evidence>
<evidence type="ECO:0000313" key="13">
    <source>
        <dbReference type="EMBL" id="MBD3869986.1"/>
    </source>
</evidence>
<dbReference type="InterPro" id="IPR020610">
    <property type="entry name" value="Thiolase_AS"/>
</dbReference>
<evidence type="ECO:0000256" key="10">
    <source>
        <dbReference type="RuleBase" id="RU003557"/>
    </source>
</evidence>
<evidence type="ECO:0000256" key="5">
    <source>
        <dbReference type="ARBA" id="ARBA00022832"/>
    </source>
</evidence>
<comment type="pathway">
    <text evidence="1">Lipid metabolism; fatty acid beta-oxidation.</text>
</comment>
<evidence type="ECO:0000256" key="2">
    <source>
        <dbReference type="ARBA" id="ARBA00010982"/>
    </source>
</evidence>
<dbReference type="CDD" id="cd00751">
    <property type="entry name" value="thiolase"/>
    <property type="match status" value="1"/>
</dbReference>
<comment type="similarity">
    <text evidence="2 10">Belongs to the thiolase-like superfamily. Thiolase family.</text>
</comment>
<dbReference type="EC" id="2.3.1.16" evidence="13"/>
<dbReference type="GO" id="GO:0006635">
    <property type="term" value="P:fatty acid beta-oxidation"/>
    <property type="evidence" value="ECO:0007669"/>
    <property type="project" value="TreeGrafter"/>
</dbReference>
<evidence type="ECO:0000259" key="11">
    <source>
        <dbReference type="Pfam" id="PF00108"/>
    </source>
</evidence>
<keyword evidence="7" id="KW-0443">Lipid metabolism</keyword>
<dbReference type="Pfam" id="PF02803">
    <property type="entry name" value="Thiolase_C"/>
    <property type="match status" value="1"/>
</dbReference>
<evidence type="ECO:0000256" key="7">
    <source>
        <dbReference type="ARBA" id="ARBA00023098"/>
    </source>
</evidence>
<accession>A0A8J6YAU1</accession>
<dbReference type="Pfam" id="PF00108">
    <property type="entry name" value="Thiolase_N"/>
    <property type="match status" value="1"/>
</dbReference>
<dbReference type="Gene3D" id="3.40.47.10">
    <property type="match status" value="1"/>
</dbReference>
<dbReference type="InterPro" id="IPR020616">
    <property type="entry name" value="Thiolase_N"/>
</dbReference>
<dbReference type="SUPFAM" id="SSF53901">
    <property type="entry name" value="Thiolase-like"/>
    <property type="match status" value="2"/>
</dbReference>
<dbReference type="PROSITE" id="PS00099">
    <property type="entry name" value="THIOLASE_3"/>
    <property type="match status" value="1"/>
</dbReference>
<dbReference type="PANTHER" id="PTHR18919">
    <property type="entry name" value="ACETYL-COA C-ACYLTRANSFERASE"/>
    <property type="match status" value="1"/>
</dbReference>
<comment type="caution">
    <text evidence="13">The sequence shown here is derived from an EMBL/GenBank/DDBJ whole genome shotgun (WGS) entry which is preliminary data.</text>
</comment>
<dbReference type="InterPro" id="IPR002155">
    <property type="entry name" value="Thiolase"/>
</dbReference>
<keyword evidence="5" id="KW-0276">Fatty acid metabolism</keyword>
<evidence type="ECO:0000256" key="9">
    <source>
        <dbReference type="PIRSR" id="PIRSR000429-1"/>
    </source>
</evidence>
<dbReference type="Proteomes" id="UP000598633">
    <property type="component" value="Unassembled WGS sequence"/>
</dbReference>
<feature type="domain" description="Thiolase C-terminal" evidence="12">
    <location>
        <begin position="290"/>
        <end position="430"/>
    </location>
</feature>
<proteinExistence type="inferred from homology"/>
<keyword evidence="8 10" id="KW-0012">Acyltransferase</keyword>
<evidence type="ECO:0000256" key="6">
    <source>
        <dbReference type="ARBA" id="ARBA00022963"/>
    </source>
</evidence>
<evidence type="ECO:0000256" key="4">
    <source>
        <dbReference type="ARBA" id="ARBA00022679"/>
    </source>
</evidence>
<feature type="active site" description="Acyl-thioester intermediate" evidence="9">
    <location>
        <position position="94"/>
    </location>
</feature>
<evidence type="ECO:0000256" key="1">
    <source>
        <dbReference type="ARBA" id="ARBA00005005"/>
    </source>
</evidence>
<dbReference type="FunFam" id="3.40.47.10:FF:000011">
    <property type="entry name" value="3-ketoacyl-CoA thiolase"/>
    <property type="match status" value="1"/>
</dbReference>
<dbReference type="AlphaFoldDB" id="A0A8J6YAU1"/>
<keyword evidence="6" id="KW-0442">Lipid degradation</keyword>
<feature type="active site" description="Proton acceptor" evidence="9">
    <location>
        <position position="417"/>
    </location>
</feature>
<keyword evidence="3" id="KW-0963">Cytoplasm</keyword>
<organism evidence="13 14">
    <name type="scientific">Candidatus Sulfomarinibacter kjeldsenii</name>
    <dbReference type="NCBI Taxonomy" id="2885994"/>
    <lineage>
        <taxon>Bacteria</taxon>
        <taxon>Pseudomonadati</taxon>
        <taxon>Acidobacteriota</taxon>
        <taxon>Thermoanaerobaculia</taxon>
        <taxon>Thermoanaerobaculales</taxon>
        <taxon>Candidatus Sulfomarinibacteraceae</taxon>
        <taxon>Candidatus Sulfomarinibacter</taxon>
    </lineage>
</organism>
<protein>
    <submittedName>
        <fullName evidence="13">Acetyl-CoA C-acyltransferase</fullName>
        <ecNumber evidence="13">2.3.1.16</ecNumber>
    </submittedName>
</protein>
<name>A0A8J6YAU1_9BACT</name>
<dbReference type="GO" id="GO:0003985">
    <property type="term" value="F:acetyl-CoA C-acetyltransferase activity"/>
    <property type="evidence" value="ECO:0007669"/>
    <property type="project" value="TreeGrafter"/>
</dbReference>
<dbReference type="PIRSF" id="PIRSF000429">
    <property type="entry name" value="Ac-CoA_Ac_transf"/>
    <property type="match status" value="1"/>
</dbReference>
<dbReference type="InterPro" id="IPR020617">
    <property type="entry name" value="Thiolase_C"/>
</dbReference>
<keyword evidence="4 10" id="KW-0808">Transferase</keyword>
<reference evidence="13 14" key="1">
    <citation type="submission" date="2020-08" db="EMBL/GenBank/DDBJ databases">
        <title>Acidobacteriota in marine sediments use diverse sulfur dissimilation pathways.</title>
        <authorList>
            <person name="Wasmund K."/>
        </authorList>
    </citation>
    <scope>NUCLEOTIDE SEQUENCE [LARGE SCALE GENOMIC DNA]</scope>
    <source>
        <strain evidence="13">MAG AM3-A</strain>
    </source>
</reference>
<sequence>MNYSSSSRRVVVIDGCRTPFCRSGTAFTDLRSYDLGRMAVSGLMHRTKIDPEIVDLLVMGTVIADPATSNLGREVVLGTQLPDSCPAYTCSVACVSSLQSFLDCARAIQTGDAEVAIAAGAETLSDAPIRYRRSVRKRLIAAQKARGPGDYLKLLRGLGPTDLLPEPVALAEFSTGEIMGENCERLAKRLGINREAQDEYAMTSHHRAAAAAADGRLKRQIVPAFPPPRFKGVNADNGVRGDSTMEKLAKLRPVFDRKLGTITAGNASYLTDGGSAVLLASEEAAKRLGLKPIAVLKGSAVAALDPLEELLLGPAMTVPMALDAADLGLEEVEVVELHEAFAAQVLAVLKVLDDEEFCRDRLGRDKAVGAIDRDRLNTWGGSTSLGHPFGATGARLITNCCHRLEAEKARYGLVAACAAGAIGIGLVFERLDGRGE</sequence>
<dbReference type="NCBIfam" id="TIGR01930">
    <property type="entry name" value="AcCoA-C-Actrans"/>
    <property type="match status" value="1"/>
</dbReference>
<gene>
    <name evidence="13" type="ORF">IFJ97_01335</name>
</gene>
<evidence type="ECO:0000256" key="3">
    <source>
        <dbReference type="ARBA" id="ARBA00022490"/>
    </source>
</evidence>
<feature type="active site" description="Proton acceptor" evidence="9">
    <location>
        <position position="387"/>
    </location>
</feature>
<evidence type="ECO:0000313" key="14">
    <source>
        <dbReference type="Proteomes" id="UP000598633"/>
    </source>
</evidence>
<dbReference type="PANTHER" id="PTHR18919:SF153">
    <property type="entry name" value="TRIFUNCTIONAL ENZYME SUBUNIT BETA, MITOCHONDRIAL"/>
    <property type="match status" value="1"/>
</dbReference>
<dbReference type="EMBL" id="JACXWA010000016">
    <property type="protein sequence ID" value="MBD3869986.1"/>
    <property type="molecule type" value="Genomic_DNA"/>
</dbReference>
<evidence type="ECO:0000256" key="8">
    <source>
        <dbReference type="ARBA" id="ARBA00023315"/>
    </source>
</evidence>